<gene>
    <name evidence="3" type="ORF">M407DRAFT_26830</name>
</gene>
<feature type="transmembrane region" description="Helical" evidence="2">
    <location>
        <begin position="37"/>
        <end position="57"/>
    </location>
</feature>
<proteinExistence type="predicted"/>
<dbReference type="OrthoDB" id="3294994at2759"/>
<keyword evidence="4" id="KW-1185">Reference proteome</keyword>
<reference evidence="3 4" key="1">
    <citation type="submission" date="2014-04" db="EMBL/GenBank/DDBJ databases">
        <authorList>
            <consortium name="DOE Joint Genome Institute"/>
            <person name="Kuo A."/>
            <person name="Girlanda M."/>
            <person name="Perotto S."/>
            <person name="Kohler A."/>
            <person name="Nagy L.G."/>
            <person name="Floudas D."/>
            <person name="Copeland A."/>
            <person name="Barry K.W."/>
            <person name="Cichocki N."/>
            <person name="Veneault-Fourrey C."/>
            <person name="LaButti K."/>
            <person name="Lindquist E.A."/>
            <person name="Lipzen A."/>
            <person name="Lundell T."/>
            <person name="Morin E."/>
            <person name="Murat C."/>
            <person name="Sun H."/>
            <person name="Tunlid A."/>
            <person name="Henrissat B."/>
            <person name="Grigoriev I.V."/>
            <person name="Hibbett D.S."/>
            <person name="Martin F."/>
            <person name="Nordberg H.P."/>
            <person name="Cantor M.N."/>
            <person name="Hua S.X."/>
        </authorList>
    </citation>
    <scope>NUCLEOTIDE SEQUENCE [LARGE SCALE GENOMIC DNA]</scope>
    <source>
        <strain evidence="3 4">MUT 4182</strain>
    </source>
</reference>
<organism evidence="3 4">
    <name type="scientific">Tulasnella calospora MUT 4182</name>
    <dbReference type="NCBI Taxonomy" id="1051891"/>
    <lineage>
        <taxon>Eukaryota</taxon>
        <taxon>Fungi</taxon>
        <taxon>Dikarya</taxon>
        <taxon>Basidiomycota</taxon>
        <taxon>Agaricomycotina</taxon>
        <taxon>Agaricomycetes</taxon>
        <taxon>Cantharellales</taxon>
        <taxon>Tulasnellaceae</taxon>
        <taxon>Tulasnella</taxon>
    </lineage>
</organism>
<evidence type="ECO:0000313" key="4">
    <source>
        <dbReference type="Proteomes" id="UP000054248"/>
    </source>
</evidence>
<feature type="region of interest" description="Disordered" evidence="1">
    <location>
        <begin position="218"/>
        <end position="249"/>
    </location>
</feature>
<keyword evidence="2" id="KW-1133">Transmembrane helix</keyword>
<keyword evidence="2" id="KW-0812">Transmembrane</keyword>
<name>A0A0C3QDJ2_9AGAM</name>
<evidence type="ECO:0000313" key="3">
    <source>
        <dbReference type="EMBL" id="KIO23701.1"/>
    </source>
</evidence>
<evidence type="ECO:0000256" key="1">
    <source>
        <dbReference type="SAM" id="MobiDB-lite"/>
    </source>
</evidence>
<dbReference type="AlphaFoldDB" id="A0A0C3QDJ2"/>
<feature type="non-terminal residue" evidence="3">
    <location>
        <position position="249"/>
    </location>
</feature>
<keyword evidence="2" id="KW-0472">Membrane</keyword>
<protein>
    <submittedName>
        <fullName evidence="3">Uncharacterized protein</fullName>
    </submittedName>
</protein>
<dbReference type="EMBL" id="KN823078">
    <property type="protein sequence ID" value="KIO23701.1"/>
    <property type="molecule type" value="Genomic_DNA"/>
</dbReference>
<sequence>MNLSSFRAPHQVLGTTAMVLFLTLTLLSQITKSKDGLTPYLLALLSLFPILITNFFVEINVSSSASINPGAELPRPVVESSRTDAPTTIVRNLLRACDSLAIPSRQTFRVMAFCFITVYDRTLQRFYLLKHAIEKLIGIYLAHSAETRTAIAAVLNSLWEMAEVVATLLRPTSSLEPALVSDCLLTLVKPVAIHQLEDLFSLPSLSSAWGVYPPAGTLSNETPSTSQAPSPANAITTSPPDTNGSAALP</sequence>
<dbReference type="HOGENOM" id="CLU_1118028_0_0_1"/>
<evidence type="ECO:0000256" key="2">
    <source>
        <dbReference type="SAM" id="Phobius"/>
    </source>
</evidence>
<accession>A0A0C3QDJ2</accession>
<feature type="transmembrane region" description="Helical" evidence="2">
    <location>
        <begin position="12"/>
        <end position="31"/>
    </location>
</feature>
<reference evidence="4" key="2">
    <citation type="submission" date="2015-01" db="EMBL/GenBank/DDBJ databases">
        <title>Evolutionary Origins and Diversification of the Mycorrhizal Mutualists.</title>
        <authorList>
            <consortium name="DOE Joint Genome Institute"/>
            <consortium name="Mycorrhizal Genomics Consortium"/>
            <person name="Kohler A."/>
            <person name="Kuo A."/>
            <person name="Nagy L.G."/>
            <person name="Floudas D."/>
            <person name="Copeland A."/>
            <person name="Barry K.W."/>
            <person name="Cichocki N."/>
            <person name="Veneault-Fourrey C."/>
            <person name="LaButti K."/>
            <person name="Lindquist E.A."/>
            <person name="Lipzen A."/>
            <person name="Lundell T."/>
            <person name="Morin E."/>
            <person name="Murat C."/>
            <person name="Riley R."/>
            <person name="Ohm R."/>
            <person name="Sun H."/>
            <person name="Tunlid A."/>
            <person name="Henrissat B."/>
            <person name="Grigoriev I.V."/>
            <person name="Hibbett D.S."/>
            <person name="Martin F."/>
        </authorList>
    </citation>
    <scope>NUCLEOTIDE SEQUENCE [LARGE SCALE GENOMIC DNA]</scope>
    <source>
        <strain evidence="4">MUT 4182</strain>
    </source>
</reference>
<dbReference type="Proteomes" id="UP000054248">
    <property type="component" value="Unassembled WGS sequence"/>
</dbReference>